<protein>
    <submittedName>
        <fullName evidence="2">Uncharacterized protein</fullName>
    </submittedName>
</protein>
<comment type="caution">
    <text evidence="2">The sequence shown here is derived from an EMBL/GenBank/DDBJ whole genome shotgun (WGS) entry which is preliminary data.</text>
</comment>
<dbReference type="InterPro" id="IPR011990">
    <property type="entry name" value="TPR-like_helical_dom_sf"/>
</dbReference>
<sequence>MNEGIKDREIEAVTLFGNLEHSTAVGELRDLDNYCKLLEEFQQLTFNIITKHLEEYKYSKRAKKARRGTDIAVGKDYDWNIYGDSFHIYLYSGNITYDMSNILLIAMKIQLAWFTSQTNMKNMKEDRPLLDLNMGIDSGMVILGVRTWRHEMGDLTPRIEGQPVNRSRTIAMLANNGKLSKIFLSEHATKVIRMKPNLPIRLVQEDTSTLEGIIQDIPLYELAAYWDHEVFDFLPEGMKEEILGNLEQAFQRITPAKTHLWLYPLVFRYYLRNEEDQMLKIMRLDSIIKYGVSLLRSFTEEEIKRYCDYYITINNMIGMAYFLRNRYEDDIRMAANTFRETLRYTPKNIQAVFKLAECMIAYKNYNAASKLYRYILNVDPDNAKARELLEEMEKI</sequence>
<dbReference type="Pfam" id="PF14559">
    <property type="entry name" value="TPR_19"/>
    <property type="match status" value="1"/>
</dbReference>
<accession>A0A1W9S0L2</accession>
<dbReference type="SUPFAM" id="SSF55073">
    <property type="entry name" value="Nucleotide cyclase"/>
    <property type="match status" value="1"/>
</dbReference>
<keyword evidence="1" id="KW-0802">TPR repeat</keyword>
<dbReference type="InterPro" id="IPR019734">
    <property type="entry name" value="TPR_rpt"/>
</dbReference>
<organism evidence="2 3">
    <name type="scientific">Candidatus Coatesbacteria bacterium 4484_99</name>
    <dbReference type="NCBI Taxonomy" id="1970774"/>
    <lineage>
        <taxon>Bacteria</taxon>
        <taxon>Candidatus Coatesiibacteriota</taxon>
    </lineage>
</organism>
<dbReference type="PROSITE" id="PS50005">
    <property type="entry name" value="TPR"/>
    <property type="match status" value="1"/>
</dbReference>
<reference evidence="3" key="1">
    <citation type="submission" date="2017-03" db="EMBL/GenBank/DDBJ databases">
        <title>Novel pathways for hydrocarbon cycling and metabolic interdependencies in hydrothermal sediment communities.</title>
        <authorList>
            <person name="Dombrowski N."/>
            <person name="Seitz K."/>
            <person name="Teske A."/>
            <person name="Baker B."/>
        </authorList>
    </citation>
    <scope>NUCLEOTIDE SEQUENCE [LARGE SCALE GENOMIC DNA]</scope>
</reference>
<dbReference type="EMBL" id="NATQ01000084">
    <property type="protein sequence ID" value="OQX90235.1"/>
    <property type="molecule type" value="Genomic_DNA"/>
</dbReference>
<evidence type="ECO:0000256" key="1">
    <source>
        <dbReference type="PROSITE-ProRule" id="PRU00339"/>
    </source>
</evidence>
<name>A0A1W9S0L2_9BACT</name>
<dbReference type="SUPFAM" id="SSF48452">
    <property type="entry name" value="TPR-like"/>
    <property type="match status" value="1"/>
</dbReference>
<feature type="repeat" description="TPR" evidence="1">
    <location>
        <begin position="349"/>
        <end position="382"/>
    </location>
</feature>
<proteinExistence type="predicted"/>
<gene>
    <name evidence="2" type="ORF">B6D57_04205</name>
</gene>
<dbReference type="AlphaFoldDB" id="A0A1W9S0L2"/>
<evidence type="ECO:0000313" key="3">
    <source>
        <dbReference type="Proteomes" id="UP000192611"/>
    </source>
</evidence>
<dbReference type="Gene3D" id="3.30.70.1230">
    <property type="entry name" value="Nucleotide cyclase"/>
    <property type="match status" value="1"/>
</dbReference>
<dbReference type="Gene3D" id="1.25.40.10">
    <property type="entry name" value="Tetratricopeptide repeat domain"/>
    <property type="match status" value="1"/>
</dbReference>
<evidence type="ECO:0000313" key="2">
    <source>
        <dbReference type="EMBL" id="OQX90235.1"/>
    </source>
</evidence>
<dbReference type="Proteomes" id="UP000192611">
    <property type="component" value="Unassembled WGS sequence"/>
</dbReference>
<dbReference type="InterPro" id="IPR029787">
    <property type="entry name" value="Nucleotide_cyclase"/>
</dbReference>